<evidence type="ECO:0000256" key="1">
    <source>
        <dbReference type="SAM" id="MobiDB-lite"/>
    </source>
</evidence>
<evidence type="ECO:0000313" key="2">
    <source>
        <dbReference type="EMBL" id="JAD58401.1"/>
    </source>
</evidence>
<dbReference type="AlphaFoldDB" id="A0A0A9B4T9"/>
<name>A0A0A9B4T9_ARUDO</name>
<accession>A0A0A9B4T9</accession>
<organism evidence="2">
    <name type="scientific">Arundo donax</name>
    <name type="common">Giant reed</name>
    <name type="synonym">Donax arundinaceus</name>
    <dbReference type="NCBI Taxonomy" id="35708"/>
    <lineage>
        <taxon>Eukaryota</taxon>
        <taxon>Viridiplantae</taxon>
        <taxon>Streptophyta</taxon>
        <taxon>Embryophyta</taxon>
        <taxon>Tracheophyta</taxon>
        <taxon>Spermatophyta</taxon>
        <taxon>Magnoliopsida</taxon>
        <taxon>Liliopsida</taxon>
        <taxon>Poales</taxon>
        <taxon>Poaceae</taxon>
        <taxon>PACMAD clade</taxon>
        <taxon>Arundinoideae</taxon>
        <taxon>Arundineae</taxon>
        <taxon>Arundo</taxon>
    </lineage>
</organism>
<feature type="region of interest" description="Disordered" evidence="1">
    <location>
        <begin position="1"/>
        <end position="20"/>
    </location>
</feature>
<feature type="compositionally biased region" description="Polar residues" evidence="1">
    <location>
        <begin position="10"/>
        <end position="20"/>
    </location>
</feature>
<dbReference type="EMBL" id="GBRH01239494">
    <property type="protein sequence ID" value="JAD58401.1"/>
    <property type="molecule type" value="Transcribed_RNA"/>
</dbReference>
<reference evidence="2" key="2">
    <citation type="journal article" date="2015" name="Data Brief">
        <title>Shoot transcriptome of the giant reed, Arundo donax.</title>
        <authorList>
            <person name="Barrero R.A."/>
            <person name="Guerrero F.D."/>
            <person name="Moolhuijzen P."/>
            <person name="Goolsby J.A."/>
            <person name="Tidwell J."/>
            <person name="Bellgard S.E."/>
            <person name="Bellgard M.I."/>
        </authorList>
    </citation>
    <scope>NUCLEOTIDE SEQUENCE</scope>
    <source>
        <tissue evidence="2">Shoot tissue taken approximately 20 cm above the soil surface</tissue>
    </source>
</reference>
<sequence>MHHLLVGPVGQSSLNRTVIC</sequence>
<protein>
    <submittedName>
        <fullName evidence="2">Uncharacterized protein</fullName>
    </submittedName>
</protein>
<proteinExistence type="predicted"/>
<reference evidence="2" key="1">
    <citation type="submission" date="2014-09" db="EMBL/GenBank/DDBJ databases">
        <authorList>
            <person name="Magalhaes I.L.F."/>
            <person name="Oliveira U."/>
            <person name="Santos F.R."/>
            <person name="Vidigal T.H.D.A."/>
            <person name="Brescovit A.D."/>
            <person name="Santos A.J."/>
        </authorList>
    </citation>
    <scope>NUCLEOTIDE SEQUENCE</scope>
    <source>
        <tissue evidence="2">Shoot tissue taken approximately 20 cm above the soil surface</tissue>
    </source>
</reference>